<gene>
    <name evidence="1" type="ORF">N5C08_12760</name>
</gene>
<reference evidence="1" key="1">
    <citation type="submission" date="2022-09" db="EMBL/GenBank/DDBJ databases">
        <title>Complete genome sequence of Pseudomonas promysalinigenes strain RL-WG26, a newly isolated PGPR with the potential for plant salinity stress alleviation.</title>
        <authorList>
            <person name="Ren L."/>
            <person name="Wang G."/>
            <person name="Hu H."/>
        </authorList>
    </citation>
    <scope>NUCLEOTIDE SEQUENCE</scope>
    <source>
        <strain evidence="1">RL-WG26</strain>
    </source>
</reference>
<dbReference type="EMBL" id="CP104557">
    <property type="protein sequence ID" value="UXH37873.1"/>
    <property type="molecule type" value="Genomic_DNA"/>
</dbReference>
<dbReference type="InterPro" id="IPR010696">
    <property type="entry name" value="DUF1272"/>
</dbReference>
<dbReference type="Pfam" id="PF06906">
    <property type="entry name" value="DUF1272"/>
    <property type="match status" value="1"/>
</dbReference>
<dbReference type="Proteomes" id="UP001064504">
    <property type="component" value="Chromosome"/>
</dbReference>
<dbReference type="RefSeq" id="WP_261743409.1">
    <property type="nucleotide sequence ID" value="NZ_CP104557.1"/>
</dbReference>
<keyword evidence="2" id="KW-1185">Reference proteome</keyword>
<accession>A0ABY6AFI9</accession>
<evidence type="ECO:0000313" key="1">
    <source>
        <dbReference type="EMBL" id="UXH37873.1"/>
    </source>
</evidence>
<name>A0ABY6AFI9_9PSED</name>
<sequence>MLELRPNCECCDADLPGDSPDALICSFECTFCLPCATHRLQGRCPNCGGQLLPRPTRVGAALNNNPASTQRVLKPHPTCA</sequence>
<protein>
    <submittedName>
        <fullName evidence="1">DUF1272 domain-containing protein</fullName>
    </submittedName>
</protein>
<proteinExistence type="predicted"/>
<organism evidence="1 2">
    <name type="scientific">Pseudomonas promysalinigenes</name>
    <dbReference type="NCBI Taxonomy" id="485898"/>
    <lineage>
        <taxon>Bacteria</taxon>
        <taxon>Pseudomonadati</taxon>
        <taxon>Pseudomonadota</taxon>
        <taxon>Gammaproteobacteria</taxon>
        <taxon>Pseudomonadales</taxon>
        <taxon>Pseudomonadaceae</taxon>
        <taxon>Pseudomonas</taxon>
    </lineage>
</organism>
<evidence type="ECO:0000313" key="2">
    <source>
        <dbReference type="Proteomes" id="UP001064504"/>
    </source>
</evidence>